<keyword evidence="1" id="KW-0812">Transmembrane</keyword>
<dbReference type="Pfam" id="PF20327">
    <property type="entry name" value="DUF6622"/>
    <property type="match status" value="1"/>
</dbReference>
<keyword evidence="1" id="KW-1133">Transmembrane helix</keyword>
<evidence type="ECO:0000256" key="1">
    <source>
        <dbReference type="SAM" id="Phobius"/>
    </source>
</evidence>
<feature type="transmembrane region" description="Helical" evidence="1">
    <location>
        <begin position="100"/>
        <end position="122"/>
    </location>
</feature>
<feature type="transmembrane region" description="Helical" evidence="1">
    <location>
        <begin position="134"/>
        <end position="157"/>
    </location>
</feature>
<evidence type="ECO:0000313" key="3">
    <source>
        <dbReference type="Proteomes" id="UP000318542"/>
    </source>
</evidence>
<comment type="caution">
    <text evidence="2">The sequence shown here is derived from an EMBL/GenBank/DDBJ whole genome shotgun (WGS) entry which is preliminary data.</text>
</comment>
<accession>A0A554X2Y6</accession>
<dbReference type="InterPro" id="IPR046730">
    <property type="entry name" value="DUF6622"/>
</dbReference>
<keyword evidence="1" id="KW-0472">Membrane</keyword>
<feature type="transmembrane region" description="Helical" evidence="1">
    <location>
        <begin position="35"/>
        <end position="54"/>
    </location>
</feature>
<proteinExistence type="predicted"/>
<dbReference type="EMBL" id="VJOL01000016">
    <property type="protein sequence ID" value="TSE30153.1"/>
    <property type="molecule type" value="Genomic_DNA"/>
</dbReference>
<dbReference type="AlphaFoldDB" id="A0A554X2Y6"/>
<organism evidence="2 3">
    <name type="scientific">Tepidimonas thermarum</name>
    <dbReference type="NCBI Taxonomy" id="335431"/>
    <lineage>
        <taxon>Bacteria</taxon>
        <taxon>Pseudomonadati</taxon>
        <taxon>Pseudomonadota</taxon>
        <taxon>Betaproteobacteria</taxon>
        <taxon>Burkholderiales</taxon>
        <taxon>Tepidimonas</taxon>
    </lineage>
</organism>
<feature type="transmembrane region" description="Helical" evidence="1">
    <location>
        <begin position="60"/>
        <end position="79"/>
    </location>
</feature>
<feature type="transmembrane region" description="Helical" evidence="1">
    <location>
        <begin position="6"/>
        <end position="23"/>
    </location>
</feature>
<gene>
    <name evidence="2" type="ORF">Tther_01143</name>
</gene>
<sequence>MLLNIVTHTPPWVFVSFVVLLWLGMKQLLTHELSLLRVSALALGMSGWSLYSVATAFSGAVLPILVWLVATGVLMAVVLRRRPLPLAHYDPSHRRLTMPGSPVPLALMMGIFVAKFAVGVALSMQPTLSGNGAFAIAVGAVYGAFSGGFTARALRLWRLAFAQDRRGVSIA</sequence>
<keyword evidence="3" id="KW-1185">Reference proteome</keyword>
<reference evidence="2 3" key="1">
    <citation type="submission" date="2019-07" db="EMBL/GenBank/DDBJ databases">
        <title>Tepidimonas thermarum AA-1 draft genome.</title>
        <authorList>
            <person name="Da Costa M.S."/>
            <person name="Froufe H.J.C."/>
            <person name="Egas C."/>
            <person name="Albuquerque L."/>
        </authorList>
    </citation>
    <scope>NUCLEOTIDE SEQUENCE [LARGE SCALE GENOMIC DNA]</scope>
    <source>
        <strain evidence="2 3">AA-1</strain>
    </source>
</reference>
<name>A0A554X2Y6_9BURK</name>
<dbReference type="Proteomes" id="UP000318542">
    <property type="component" value="Unassembled WGS sequence"/>
</dbReference>
<dbReference type="RefSeq" id="WP_143901815.1">
    <property type="nucleotide sequence ID" value="NZ_VJOL01000016.1"/>
</dbReference>
<dbReference type="OrthoDB" id="3034721at2"/>
<evidence type="ECO:0000313" key="2">
    <source>
        <dbReference type="EMBL" id="TSE30153.1"/>
    </source>
</evidence>
<protein>
    <recommendedName>
        <fullName evidence="4">Transmembrane protein</fullName>
    </recommendedName>
</protein>
<evidence type="ECO:0008006" key="4">
    <source>
        <dbReference type="Google" id="ProtNLM"/>
    </source>
</evidence>